<dbReference type="EMBL" id="JAQJZJ010000009">
    <property type="protein sequence ID" value="MDA7088438.1"/>
    <property type="molecule type" value="Genomic_DNA"/>
</dbReference>
<accession>A0ABT4XJZ3</accession>
<evidence type="ECO:0000313" key="2">
    <source>
        <dbReference type="Proteomes" id="UP001212042"/>
    </source>
</evidence>
<organism evidence="1 2">
    <name type="scientific">Pseudomonas aestuarii</name>
    <dbReference type="NCBI Taxonomy" id="3018340"/>
    <lineage>
        <taxon>Bacteria</taxon>
        <taxon>Pseudomonadati</taxon>
        <taxon>Pseudomonadota</taxon>
        <taxon>Gammaproteobacteria</taxon>
        <taxon>Pseudomonadales</taxon>
        <taxon>Pseudomonadaceae</taxon>
        <taxon>Pseudomonas</taxon>
    </lineage>
</organism>
<comment type="caution">
    <text evidence="1">The sequence shown here is derived from an EMBL/GenBank/DDBJ whole genome shotgun (WGS) entry which is preliminary data.</text>
</comment>
<dbReference type="Gene3D" id="3.40.190.10">
    <property type="entry name" value="Periplasmic binding protein-like II"/>
    <property type="match status" value="2"/>
</dbReference>
<proteinExistence type="predicted"/>
<reference evidence="1 2" key="1">
    <citation type="submission" date="2023-01" db="EMBL/GenBank/DDBJ databases">
        <title>Pseudomonas SA3-5T sp. nov., isolated from tidal flat sediment.</title>
        <authorList>
            <person name="Kim H.S."/>
            <person name="Kim J.-S."/>
            <person name="Suh M.K."/>
            <person name="Eom M.K."/>
            <person name="Lee J.-S."/>
        </authorList>
    </citation>
    <scope>NUCLEOTIDE SEQUENCE [LARGE SCALE GENOMIC DNA]</scope>
    <source>
        <strain evidence="1 2">SA3-5</strain>
    </source>
</reference>
<dbReference type="Proteomes" id="UP001212042">
    <property type="component" value="Unassembled WGS sequence"/>
</dbReference>
<dbReference type="SUPFAM" id="SSF53850">
    <property type="entry name" value="Periplasmic binding protein-like II"/>
    <property type="match status" value="1"/>
</dbReference>
<dbReference type="RefSeq" id="WP_271349328.1">
    <property type="nucleotide sequence ID" value="NZ_JAQJZJ010000009.1"/>
</dbReference>
<keyword evidence="2" id="KW-1185">Reference proteome</keyword>
<protein>
    <submittedName>
        <fullName evidence="1">Transporter substrate-binding domain-containing protein</fullName>
    </submittedName>
</protein>
<sequence length="253" mass="27996">MAQAECSRDIVVPFSDVGVDLNATGGQRGGISVDYLDEVSQRTGCHFVYVDVPRARAWYMLAHQQADVVPAAIRTGWRDDSGVFYDQFVQEGVSLLSMKERPQRLNSMEAILHSGLTFTFVRGHDYGPRTAELIELLEAQGQLRLVKDPGIMLRMLQAGRIDAAIVMASIVTTEAAALGLNDTLHGEPIEDLEWGSTGIYLSNSTLLPADAKLLASTFEQLNDEGFYVQGYQQLQANMPPWVTTGFRYGRKHK</sequence>
<gene>
    <name evidence="1" type="ORF">PH586_18820</name>
</gene>
<evidence type="ECO:0000313" key="1">
    <source>
        <dbReference type="EMBL" id="MDA7088438.1"/>
    </source>
</evidence>
<name>A0ABT4XJZ3_9PSED</name>